<keyword evidence="6" id="KW-0966">Cell projection</keyword>
<dbReference type="OrthoDB" id="9758307at2"/>
<accession>A0A2N5H7F3</accession>
<evidence type="ECO:0000313" key="7">
    <source>
        <dbReference type="Proteomes" id="UP000234950"/>
    </source>
</evidence>
<dbReference type="Gene3D" id="1.20.1330.10">
    <property type="entry name" value="f41 fragment of flagellin, N-terminal domain"/>
    <property type="match status" value="1"/>
</dbReference>
<dbReference type="Proteomes" id="UP000234950">
    <property type="component" value="Unassembled WGS sequence"/>
</dbReference>
<evidence type="ECO:0000259" key="4">
    <source>
        <dbReference type="Pfam" id="PF00669"/>
    </source>
</evidence>
<dbReference type="GO" id="GO:0009424">
    <property type="term" value="C:bacterial-type flagellum hook"/>
    <property type="evidence" value="ECO:0007669"/>
    <property type="project" value="InterPro"/>
</dbReference>
<reference evidence="6 7" key="1">
    <citation type="submission" date="2017-11" db="EMBL/GenBank/DDBJ databases">
        <title>Comparitive Functional Genomics of Dry Heat Resistant strains isolated from the Viking Spacecraft.</title>
        <authorList>
            <person name="Seuylemezian A."/>
            <person name="Cooper K."/>
            <person name="Vaishampayan P."/>
        </authorList>
    </citation>
    <scope>NUCLEOTIDE SEQUENCE [LARGE SCALE GENOMIC DNA]</scope>
    <source>
        <strain evidence="6 7">V32-6</strain>
    </source>
</reference>
<dbReference type="PANTHER" id="PTHR42792">
    <property type="entry name" value="FLAGELLIN"/>
    <property type="match status" value="1"/>
</dbReference>
<evidence type="ECO:0000256" key="1">
    <source>
        <dbReference type="ARBA" id="ARBA00004365"/>
    </source>
</evidence>
<dbReference type="InterPro" id="IPR001492">
    <property type="entry name" value="Flagellin"/>
</dbReference>
<evidence type="ECO:0000256" key="2">
    <source>
        <dbReference type="ARBA" id="ARBA00005709"/>
    </source>
</evidence>
<keyword evidence="7" id="KW-1185">Reference proteome</keyword>
<dbReference type="AlphaFoldDB" id="A0A2N5H7F3"/>
<evidence type="ECO:0000259" key="5">
    <source>
        <dbReference type="Pfam" id="PF00700"/>
    </source>
</evidence>
<dbReference type="InterPro" id="IPR001029">
    <property type="entry name" value="Flagellin_N"/>
</dbReference>
<dbReference type="PANTHER" id="PTHR42792:SF1">
    <property type="entry name" value="FLAGELLAR HOOK-ASSOCIATED PROTEIN 3"/>
    <property type="match status" value="1"/>
</dbReference>
<dbReference type="SUPFAM" id="SSF64518">
    <property type="entry name" value="Phase 1 flagellin"/>
    <property type="match status" value="1"/>
</dbReference>
<evidence type="ECO:0000313" key="6">
    <source>
        <dbReference type="EMBL" id="PLS01444.1"/>
    </source>
</evidence>
<name>A0A2N5H7F3_9BACI</name>
<keyword evidence="6" id="KW-0969">Cilium</keyword>
<dbReference type="Pfam" id="PF00700">
    <property type="entry name" value="Flagellin_C"/>
    <property type="match status" value="1"/>
</dbReference>
<dbReference type="NCBIfam" id="TIGR02550">
    <property type="entry name" value="flagell_flgL"/>
    <property type="match status" value="1"/>
</dbReference>
<comment type="subcellular location">
    <subcellularLocation>
        <location evidence="1">Bacterial flagellum</location>
    </subcellularLocation>
</comment>
<feature type="domain" description="Flagellin C-terminal" evidence="5">
    <location>
        <begin position="209"/>
        <end position="291"/>
    </location>
</feature>
<dbReference type="GO" id="GO:0005198">
    <property type="term" value="F:structural molecule activity"/>
    <property type="evidence" value="ECO:0007669"/>
    <property type="project" value="InterPro"/>
</dbReference>
<dbReference type="InterPro" id="IPR013384">
    <property type="entry name" value="Flagell_FlgL"/>
</dbReference>
<dbReference type="GO" id="GO:0071973">
    <property type="term" value="P:bacterial-type flagellum-dependent cell motility"/>
    <property type="evidence" value="ECO:0007669"/>
    <property type="project" value="InterPro"/>
</dbReference>
<comment type="similarity">
    <text evidence="2">Belongs to the bacterial flagellin family.</text>
</comment>
<dbReference type="RefSeq" id="WP_101651579.1">
    <property type="nucleotide sequence ID" value="NZ_PGVE01000095.1"/>
</dbReference>
<sequence length="292" mass="32192">MRITQNMLSTQAVRSIQTNYRAMSRYQEQISTGKAINNVSDDPVKSVQIMSYRSVLTETEQFKRNAEDGLNWLETTDNALDDLTQVVQKARELTVQGSNGVNNQDSLQTIAMELRSLKGNIGDIANARLGDRYLFAGTATDTAPFENGGFVNTNNDSLSWNVGQGIYMKVNVNGADIFQFQSGGLNLSETIDKIASEMEAGKDPQLYLDHLDKQLSNILAHRSIVGSNVNQLEMISNRLDETELSTKGLLSKTEDADLAQVITNFTTQQTILNAALSSGAKVIQQTLVDFLR</sequence>
<protein>
    <submittedName>
        <fullName evidence="6">Flagellar hook-associated protein 3</fullName>
    </submittedName>
</protein>
<keyword evidence="6" id="KW-0282">Flagellum</keyword>
<organism evidence="6 7">
    <name type="scientific">Neobacillus cucumis</name>
    <dbReference type="NCBI Taxonomy" id="1740721"/>
    <lineage>
        <taxon>Bacteria</taxon>
        <taxon>Bacillati</taxon>
        <taxon>Bacillota</taxon>
        <taxon>Bacilli</taxon>
        <taxon>Bacillales</taxon>
        <taxon>Bacillaceae</taxon>
        <taxon>Neobacillus</taxon>
    </lineage>
</organism>
<dbReference type="InterPro" id="IPR046358">
    <property type="entry name" value="Flagellin_C"/>
</dbReference>
<keyword evidence="3" id="KW-0975">Bacterial flagellum</keyword>
<gene>
    <name evidence="6" type="primary">flgL</name>
    <name evidence="6" type="ORF">CVD27_25095</name>
</gene>
<dbReference type="Pfam" id="PF00669">
    <property type="entry name" value="Flagellin_N"/>
    <property type="match status" value="1"/>
</dbReference>
<feature type="domain" description="Flagellin N-terminal" evidence="4">
    <location>
        <begin position="3"/>
        <end position="140"/>
    </location>
</feature>
<comment type="caution">
    <text evidence="6">The sequence shown here is derived from an EMBL/GenBank/DDBJ whole genome shotgun (WGS) entry which is preliminary data.</text>
</comment>
<proteinExistence type="inferred from homology"/>
<dbReference type="EMBL" id="PGVE01000095">
    <property type="protein sequence ID" value="PLS01444.1"/>
    <property type="molecule type" value="Genomic_DNA"/>
</dbReference>
<evidence type="ECO:0000256" key="3">
    <source>
        <dbReference type="ARBA" id="ARBA00023143"/>
    </source>
</evidence>